<dbReference type="InterPro" id="IPR032675">
    <property type="entry name" value="LRR_dom_sf"/>
</dbReference>
<protein>
    <submittedName>
        <fullName evidence="1">Uncharacterized protein</fullName>
    </submittedName>
</protein>
<reference evidence="1" key="1">
    <citation type="submission" date="2021-02" db="EMBL/GenBank/DDBJ databases">
        <title>First Annotated Genome of the Yellow-green Alga Tribonema minus.</title>
        <authorList>
            <person name="Mahan K.M."/>
        </authorList>
    </citation>
    <scope>NUCLEOTIDE SEQUENCE</scope>
    <source>
        <strain evidence="1">UTEX B ZZ1240</strain>
    </source>
</reference>
<organism evidence="1 2">
    <name type="scientific">Tribonema minus</name>
    <dbReference type="NCBI Taxonomy" id="303371"/>
    <lineage>
        <taxon>Eukaryota</taxon>
        <taxon>Sar</taxon>
        <taxon>Stramenopiles</taxon>
        <taxon>Ochrophyta</taxon>
        <taxon>PX clade</taxon>
        <taxon>Xanthophyceae</taxon>
        <taxon>Tribonematales</taxon>
        <taxon>Tribonemataceae</taxon>
        <taxon>Tribonema</taxon>
    </lineage>
</organism>
<evidence type="ECO:0000313" key="2">
    <source>
        <dbReference type="Proteomes" id="UP000664859"/>
    </source>
</evidence>
<keyword evidence="2" id="KW-1185">Reference proteome</keyword>
<sequence length="196" mass="21797">MLPLLALDQLVSLELSTAYNFGSRLTPGGYPLQQLLPPGLQQLTFRYIHVPANLVLPKGLTSLRIEEWSIRQLRDADSEFPDDIYARLPALPPGLQSLTVAFSYMADTCAFLKLGTLPPSLQYLEVSIPASDCWGMVDLQGLLESLRVLRIKEGMSPTNLVALPPHLEVLELDYPQNVQMPPLPQSLRQFRTGGLF</sequence>
<dbReference type="Gene3D" id="3.80.10.10">
    <property type="entry name" value="Ribonuclease Inhibitor"/>
    <property type="match status" value="1"/>
</dbReference>
<dbReference type="SUPFAM" id="SSF52058">
    <property type="entry name" value="L domain-like"/>
    <property type="match status" value="1"/>
</dbReference>
<accession>A0A835YJZ5</accession>
<proteinExistence type="predicted"/>
<evidence type="ECO:0000313" key="1">
    <source>
        <dbReference type="EMBL" id="KAG5176699.1"/>
    </source>
</evidence>
<gene>
    <name evidence="1" type="ORF">JKP88DRAFT_282574</name>
</gene>
<dbReference type="AlphaFoldDB" id="A0A835YJZ5"/>
<dbReference type="Proteomes" id="UP000664859">
    <property type="component" value="Unassembled WGS sequence"/>
</dbReference>
<dbReference type="EMBL" id="JAFCMP010000534">
    <property type="protein sequence ID" value="KAG5176699.1"/>
    <property type="molecule type" value="Genomic_DNA"/>
</dbReference>
<name>A0A835YJZ5_9STRA</name>
<comment type="caution">
    <text evidence="1">The sequence shown here is derived from an EMBL/GenBank/DDBJ whole genome shotgun (WGS) entry which is preliminary data.</text>
</comment>